<dbReference type="Pfam" id="PF03734">
    <property type="entry name" value="YkuD"/>
    <property type="match status" value="1"/>
</dbReference>
<evidence type="ECO:0000256" key="8">
    <source>
        <dbReference type="SAM" id="SignalP"/>
    </source>
</evidence>
<dbReference type="AlphaFoldDB" id="A0A231HEV3"/>
<dbReference type="EC" id="2.3.2.-" evidence="10"/>
<organism evidence="10 11">
    <name type="scientific">Nocardia cerradoensis</name>
    <dbReference type="NCBI Taxonomy" id="85688"/>
    <lineage>
        <taxon>Bacteria</taxon>
        <taxon>Bacillati</taxon>
        <taxon>Actinomycetota</taxon>
        <taxon>Actinomycetes</taxon>
        <taxon>Mycobacteriales</taxon>
        <taxon>Nocardiaceae</taxon>
        <taxon>Nocardia</taxon>
    </lineage>
</organism>
<feature type="active site" description="Proton donor/acceptor" evidence="7">
    <location>
        <position position="338"/>
    </location>
</feature>
<dbReference type="RefSeq" id="WP_094024299.1">
    <property type="nucleotide sequence ID" value="NZ_NGAF01000001.1"/>
</dbReference>
<dbReference type="InterPro" id="IPR041280">
    <property type="entry name" value="Big_10"/>
</dbReference>
<evidence type="ECO:0000256" key="4">
    <source>
        <dbReference type="ARBA" id="ARBA00022984"/>
    </source>
</evidence>
<gene>
    <name evidence="10" type="primary">ldtB_2</name>
    <name evidence="10" type="ORF">B7C42_00618</name>
</gene>
<feature type="active site" description="Nucleophile" evidence="7">
    <location>
        <position position="356"/>
    </location>
</feature>
<dbReference type="CDD" id="cd13432">
    <property type="entry name" value="LDT_IgD_like_2"/>
    <property type="match status" value="1"/>
</dbReference>
<evidence type="ECO:0000256" key="7">
    <source>
        <dbReference type="PROSITE-ProRule" id="PRU01373"/>
    </source>
</evidence>
<keyword evidence="3 7" id="KW-0133">Cell shape</keyword>
<evidence type="ECO:0000256" key="6">
    <source>
        <dbReference type="ARBA" id="ARBA00023316"/>
    </source>
</evidence>
<keyword evidence="4 7" id="KW-0573">Peptidoglycan synthesis</keyword>
<dbReference type="GO" id="GO:0016746">
    <property type="term" value="F:acyltransferase activity"/>
    <property type="evidence" value="ECO:0007669"/>
    <property type="project" value="UniProtKB-KW"/>
</dbReference>
<evidence type="ECO:0000259" key="9">
    <source>
        <dbReference type="PROSITE" id="PS52029"/>
    </source>
</evidence>
<dbReference type="PROSITE" id="PS52029">
    <property type="entry name" value="LD_TPASE"/>
    <property type="match status" value="1"/>
</dbReference>
<keyword evidence="11" id="KW-1185">Reference proteome</keyword>
<dbReference type="PROSITE" id="PS51257">
    <property type="entry name" value="PROKAR_LIPOPROTEIN"/>
    <property type="match status" value="1"/>
</dbReference>
<dbReference type="Proteomes" id="UP000215506">
    <property type="component" value="Unassembled WGS sequence"/>
</dbReference>
<evidence type="ECO:0000256" key="2">
    <source>
        <dbReference type="ARBA" id="ARBA00022679"/>
    </source>
</evidence>
<feature type="domain" description="L,D-TPase catalytic" evidence="9">
    <location>
        <begin position="245"/>
        <end position="380"/>
    </location>
</feature>
<reference evidence="10 11" key="1">
    <citation type="submission" date="2017-07" db="EMBL/GenBank/DDBJ databases">
        <title>First draft Genome Sequence of Nocardia cerradoensis isolated from human infection.</title>
        <authorList>
            <person name="Carrasco G."/>
        </authorList>
    </citation>
    <scope>NUCLEOTIDE SEQUENCE [LARGE SCALE GENOMIC DNA]</scope>
    <source>
        <strain evidence="10 11">CNM20130759</strain>
    </source>
</reference>
<dbReference type="UniPathway" id="UPA00219"/>
<dbReference type="Gene3D" id="2.60.40.3710">
    <property type="match status" value="1"/>
</dbReference>
<dbReference type="PANTHER" id="PTHR30582:SF2">
    <property type="entry name" value="L,D-TRANSPEPTIDASE YCIB-RELATED"/>
    <property type="match status" value="1"/>
</dbReference>
<dbReference type="GO" id="GO:0071555">
    <property type="term" value="P:cell wall organization"/>
    <property type="evidence" value="ECO:0007669"/>
    <property type="project" value="UniProtKB-UniRule"/>
</dbReference>
<dbReference type="GO" id="GO:0018104">
    <property type="term" value="P:peptidoglycan-protein cross-linking"/>
    <property type="evidence" value="ECO:0007669"/>
    <property type="project" value="TreeGrafter"/>
</dbReference>
<dbReference type="EMBL" id="NGAF01000001">
    <property type="protein sequence ID" value="OXR47493.1"/>
    <property type="molecule type" value="Genomic_DNA"/>
</dbReference>
<dbReference type="PANTHER" id="PTHR30582">
    <property type="entry name" value="L,D-TRANSPEPTIDASE"/>
    <property type="match status" value="1"/>
</dbReference>
<dbReference type="SUPFAM" id="SSF141523">
    <property type="entry name" value="L,D-transpeptidase catalytic domain-like"/>
    <property type="match status" value="1"/>
</dbReference>
<evidence type="ECO:0000256" key="1">
    <source>
        <dbReference type="ARBA" id="ARBA00004752"/>
    </source>
</evidence>
<keyword evidence="2 10" id="KW-0808">Transferase</keyword>
<dbReference type="Gene3D" id="2.40.440.10">
    <property type="entry name" value="L,D-transpeptidase catalytic domain-like"/>
    <property type="match status" value="1"/>
</dbReference>
<feature type="signal peptide" evidence="8">
    <location>
        <begin position="1"/>
        <end position="23"/>
    </location>
</feature>
<evidence type="ECO:0000313" key="11">
    <source>
        <dbReference type="Proteomes" id="UP000215506"/>
    </source>
</evidence>
<dbReference type="GO" id="GO:0071972">
    <property type="term" value="F:peptidoglycan L,D-transpeptidase activity"/>
    <property type="evidence" value="ECO:0007669"/>
    <property type="project" value="TreeGrafter"/>
</dbReference>
<feature type="chain" id="PRO_5038555992" evidence="8">
    <location>
        <begin position="24"/>
        <end position="410"/>
    </location>
</feature>
<evidence type="ECO:0000256" key="3">
    <source>
        <dbReference type="ARBA" id="ARBA00022960"/>
    </source>
</evidence>
<dbReference type="GO" id="GO:0008360">
    <property type="term" value="P:regulation of cell shape"/>
    <property type="evidence" value="ECO:0007669"/>
    <property type="project" value="UniProtKB-UniRule"/>
</dbReference>
<sequence length="410" mass="43510">MSTRRCRFSVALGAIALVTALMAACSSSPEPASNPTRGTPGPAAPAIAMVPATGSADVDPLGTIEVSATDGILTDVTLTNEEGKQVDGTLNPERTAWKPKVPLGYGHNYKMTAQGITVTGPSGPMTSSFTTLTPSNQVKAYLTTTGGQPLADGGTYGVGTVIVAHFDEAVGDRAAAEKRLSVTTEPQVQGSWYWLDDKNAHWRPQQYWQPGTKVTVAANIFGAQLGPGLFGQEDSKTSFTIGDSHVSIADDNTHEVQVFENGKLIRTMPTSMGRGGSEQVGGKTIYFNTPAGIYTVMGKGNPVIMDSSSYGLPVNSRLGYKEAIGWATQISGDGIYLHQLDSTVWAQGNTDTSHGCLNLNLENARWFYNFAVPGDVVEVRNTSGPPLPSWNNGDWIVPWDQWVAGSALHS</sequence>
<comment type="caution">
    <text evidence="10">The sequence shown here is derived from an EMBL/GenBank/DDBJ whole genome shotgun (WGS) entry which is preliminary data.</text>
</comment>
<dbReference type="InterPro" id="IPR038063">
    <property type="entry name" value="Transpep_catalytic_dom"/>
</dbReference>
<dbReference type="CDD" id="cd16913">
    <property type="entry name" value="YkuD_like"/>
    <property type="match status" value="1"/>
</dbReference>
<evidence type="ECO:0000256" key="5">
    <source>
        <dbReference type="ARBA" id="ARBA00023315"/>
    </source>
</evidence>
<dbReference type="InterPro" id="IPR005490">
    <property type="entry name" value="LD_TPept_cat_dom"/>
</dbReference>
<keyword evidence="6 7" id="KW-0961">Cell wall biogenesis/degradation</keyword>
<dbReference type="Pfam" id="PF17964">
    <property type="entry name" value="Big_10"/>
    <property type="match status" value="1"/>
</dbReference>
<keyword evidence="8" id="KW-0732">Signal</keyword>
<dbReference type="InterPro" id="IPR050979">
    <property type="entry name" value="LD-transpeptidase"/>
</dbReference>
<protein>
    <submittedName>
        <fullName evidence="10">L,D-transpeptidase 2</fullName>
        <ecNumber evidence="10">2.3.2.-</ecNumber>
    </submittedName>
</protein>
<dbReference type="Gene3D" id="2.60.40.3780">
    <property type="match status" value="1"/>
</dbReference>
<keyword evidence="5 10" id="KW-0012">Acyltransferase</keyword>
<accession>A0A231HEV3</accession>
<dbReference type="GO" id="GO:0005576">
    <property type="term" value="C:extracellular region"/>
    <property type="evidence" value="ECO:0007669"/>
    <property type="project" value="TreeGrafter"/>
</dbReference>
<name>A0A231HEV3_9NOCA</name>
<comment type="pathway">
    <text evidence="1 7">Cell wall biogenesis; peptidoglycan biosynthesis.</text>
</comment>
<evidence type="ECO:0000313" key="10">
    <source>
        <dbReference type="EMBL" id="OXR47493.1"/>
    </source>
</evidence>
<proteinExistence type="predicted"/>